<sequence>MEKEKEFNLCFYSVIKTICFDVFIIILVIIFTGTENLDNFFNIIIPILLFRWILGIGDNYKMNIDRDQIICYSIYGKKIIRWSDVKKVEFDEIRMGRFSSLGFIFYIDKNTGKTKKRRIYIKHLNEKVEIKNTIKKICAAKKIEFKDLLNESQN</sequence>
<name>A0A096BF51_9FIRM</name>
<accession>A0A096BF51</accession>
<keyword evidence="1" id="KW-1133">Transmembrane helix</keyword>
<reference evidence="2 3" key="1">
    <citation type="submission" date="2013-12" db="EMBL/GenBank/DDBJ databases">
        <title>Draft genome sequence of Caloranaerobacter sp. H53214.</title>
        <authorList>
            <person name="Jiang L.J."/>
            <person name="Shao Z.Z."/>
            <person name="Long M.N."/>
        </authorList>
    </citation>
    <scope>NUCLEOTIDE SEQUENCE [LARGE SCALE GENOMIC DNA]</scope>
    <source>
        <strain evidence="2 3">H53214</strain>
    </source>
</reference>
<dbReference type="RefSeq" id="WP_035164291.1">
    <property type="nucleotide sequence ID" value="NZ_AZTB01000056.1"/>
</dbReference>
<comment type="caution">
    <text evidence="2">The sequence shown here is derived from an EMBL/GenBank/DDBJ whole genome shotgun (WGS) entry which is preliminary data.</text>
</comment>
<protein>
    <submittedName>
        <fullName evidence="2">Uncharacterized protein</fullName>
    </submittedName>
</protein>
<feature type="transmembrane region" description="Helical" evidence="1">
    <location>
        <begin position="9"/>
        <end position="33"/>
    </location>
</feature>
<keyword evidence="1" id="KW-0472">Membrane</keyword>
<evidence type="ECO:0000313" key="2">
    <source>
        <dbReference type="EMBL" id="KGG79825.1"/>
    </source>
</evidence>
<dbReference type="EMBL" id="AZTB01000056">
    <property type="protein sequence ID" value="KGG79825.1"/>
    <property type="molecule type" value="Genomic_DNA"/>
</dbReference>
<evidence type="ECO:0000313" key="3">
    <source>
        <dbReference type="Proteomes" id="UP000029622"/>
    </source>
</evidence>
<gene>
    <name evidence="2" type="ORF">Y919_09765</name>
</gene>
<dbReference type="Proteomes" id="UP000029622">
    <property type="component" value="Unassembled WGS sequence"/>
</dbReference>
<keyword evidence="1" id="KW-0812">Transmembrane</keyword>
<dbReference type="AlphaFoldDB" id="A0A096BF51"/>
<organism evidence="2 3">
    <name type="scientific">Caloranaerobacter azorensis H53214</name>
    <dbReference type="NCBI Taxonomy" id="1156417"/>
    <lineage>
        <taxon>Bacteria</taxon>
        <taxon>Bacillati</taxon>
        <taxon>Bacillota</taxon>
        <taxon>Tissierellia</taxon>
        <taxon>Tissierellales</taxon>
        <taxon>Thermohalobacteraceae</taxon>
        <taxon>Caloranaerobacter</taxon>
    </lineage>
</organism>
<evidence type="ECO:0000256" key="1">
    <source>
        <dbReference type="SAM" id="Phobius"/>
    </source>
</evidence>
<feature type="transmembrane region" description="Helical" evidence="1">
    <location>
        <begin position="39"/>
        <end position="57"/>
    </location>
</feature>
<proteinExistence type="predicted"/>